<evidence type="ECO:0000313" key="3">
    <source>
        <dbReference type="Proteomes" id="UP000198983"/>
    </source>
</evidence>
<dbReference type="PANTHER" id="PTHR35908:SF1">
    <property type="entry name" value="CONSERVED PROTEIN"/>
    <property type="match status" value="1"/>
</dbReference>
<dbReference type="InterPro" id="IPR029068">
    <property type="entry name" value="Glyas_Bleomycin-R_OHBP_Dase"/>
</dbReference>
<dbReference type="GO" id="GO:0006729">
    <property type="term" value="P:tetrahydrobiopterin biosynthetic process"/>
    <property type="evidence" value="ECO:0007669"/>
    <property type="project" value="InterPro"/>
</dbReference>
<dbReference type="InterPro" id="IPR041581">
    <property type="entry name" value="Glyoxalase_6"/>
</dbReference>
<dbReference type="AlphaFoldDB" id="A0A1H1RAI3"/>
<feature type="domain" description="Glyoxalase-like" evidence="1">
    <location>
        <begin position="110"/>
        <end position="210"/>
    </location>
</feature>
<dbReference type="Proteomes" id="UP000198983">
    <property type="component" value="Chromosome I"/>
</dbReference>
<reference evidence="2 3" key="1">
    <citation type="submission" date="2016-10" db="EMBL/GenBank/DDBJ databases">
        <authorList>
            <person name="de Groot N.N."/>
        </authorList>
    </citation>
    <scope>NUCLEOTIDE SEQUENCE [LARGE SCALE GENOMIC DNA]</scope>
    <source>
        <strain evidence="2 3">DSM 22024</strain>
    </source>
</reference>
<dbReference type="OrthoDB" id="15077at2"/>
<proteinExistence type="predicted"/>
<dbReference type="GO" id="GO:0008124">
    <property type="term" value="F:4-alpha-hydroxytetrahydrobiopterin dehydratase activity"/>
    <property type="evidence" value="ECO:0007669"/>
    <property type="project" value="InterPro"/>
</dbReference>
<dbReference type="Pfam" id="PF18029">
    <property type="entry name" value="Glyoxalase_6"/>
    <property type="match status" value="2"/>
</dbReference>
<evidence type="ECO:0000259" key="1">
    <source>
        <dbReference type="Pfam" id="PF18029"/>
    </source>
</evidence>
<dbReference type="EMBL" id="LT629732">
    <property type="protein sequence ID" value="SDS32772.1"/>
    <property type="molecule type" value="Genomic_DNA"/>
</dbReference>
<dbReference type="RefSeq" id="WP_092653150.1">
    <property type="nucleotide sequence ID" value="NZ_LT629732.1"/>
</dbReference>
<sequence>MGDNDRLTARQFQQAGGLEDWRVLRFGASAWFGTRSHTEGAALVRRIAELPVDGGSAPEIDLRAHGVHVRLCTDGYPGFTRADLAAARAISVAARDLGLAADPSVPQVMQLAIDTLDRASAMAFWRSVMRYEQLGDDVLMDPMRRDPRFWFQQQDLPRPLRNRIHVDVAHPHRLALRAVEMARAAGGRTAYAGEYYGTLADTDGNEVDVIPLVPEDTLGDDPDTADWRVLFGGMTFYPVDSRAGAADLAVAVAALADDAGLPLLVDLRADGVTIDTGKDQWEEERFPVLARRVQSAARNQGLTADTDRLRFVQFGIDAVDIPAVRDFWKAVLGYEYDPRPGVTDIYDPHRLNPPIFFQQMPATEEARRRQRNRLHIDVYVPDDQAQARIDAAVAAGGRIVYDDEAPEWWTLADAEGNEVDIAVMVGREELWVAARSNAD</sequence>
<gene>
    <name evidence="2" type="ORF">SAMN04489717_2344</name>
</gene>
<dbReference type="PANTHER" id="PTHR35908">
    <property type="entry name" value="HYPOTHETICAL FUSION PROTEIN"/>
    <property type="match status" value="1"/>
</dbReference>
<keyword evidence="3" id="KW-1185">Reference proteome</keyword>
<accession>A0A1H1RAI3</accession>
<evidence type="ECO:0000313" key="2">
    <source>
        <dbReference type="EMBL" id="SDS32772.1"/>
    </source>
</evidence>
<dbReference type="Gene3D" id="3.10.180.10">
    <property type="entry name" value="2,3-Dihydroxybiphenyl 1,2-Dioxygenase, domain 1"/>
    <property type="match status" value="2"/>
</dbReference>
<dbReference type="SUPFAM" id="SSF54593">
    <property type="entry name" value="Glyoxalase/Bleomycin resistance protein/Dihydroxybiphenyl dioxygenase"/>
    <property type="match status" value="1"/>
</dbReference>
<dbReference type="STRING" id="117157.SAMN04489717_2344"/>
<name>A0A1H1RAI3_9ACTN</name>
<organism evidence="2 3">
    <name type="scientific">Actinopolymorpha singaporensis</name>
    <dbReference type="NCBI Taxonomy" id="117157"/>
    <lineage>
        <taxon>Bacteria</taxon>
        <taxon>Bacillati</taxon>
        <taxon>Actinomycetota</taxon>
        <taxon>Actinomycetes</taxon>
        <taxon>Propionibacteriales</taxon>
        <taxon>Actinopolymorphaceae</taxon>
        <taxon>Actinopolymorpha</taxon>
    </lineage>
</organism>
<protein>
    <submittedName>
        <fullName evidence="2">Pterin 4 alpha carbinolamine dehydratase</fullName>
    </submittedName>
</protein>
<feature type="domain" description="Glyoxalase-like" evidence="1">
    <location>
        <begin position="314"/>
        <end position="421"/>
    </location>
</feature>